<evidence type="ECO:0000313" key="4">
    <source>
        <dbReference type="Proteomes" id="UP001153954"/>
    </source>
</evidence>
<organism evidence="3 4">
    <name type="scientific">Euphydryas editha</name>
    <name type="common">Edith's checkerspot</name>
    <dbReference type="NCBI Taxonomy" id="104508"/>
    <lineage>
        <taxon>Eukaryota</taxon>
        <taxon>Metazoa</taxon>
        <taxon>Ecdysozoa</taxon>
        <taxon>Arthropoda</taxon>
        <taxon>Hexapoda</taxon>
        <taxon>Insecta</taxon>
        <taxon>Pterygota</taxon>
        <taxon>Neoptera</taxon>
        <taxon>Endopterygota</taxon>
        <taxon>Lepidoptera</taxon>
        <taxon>Glossata</taxon>
        <taxon>Ditrysia</taxon>
        <taxon>Papilionoidea</taxon>
        <taxon>Nymphalidae</taxon>
        <taxon>Nymphalinae</taxon>
        <taxon>Euphydryas</taxon>
    </lineage>
</organism>
<feature type="region of interest" description="Disordered" evidence="1">
    <location>
        <begin position="1"/>
        <end position="46"/>
    </location>
</feature>
<dbReference type="EMBL" id="CAKOGL010000014">
    <property type="protein sequence ID" value="CAH2094226.1"/>
    <property type="molecule type" value="Genomic_DNA"/>
</dbReference>
<feature type="domain" description="FP protein C-terminal" evidence="2">
    <location>
        <begin position="245"/>
        <end position="296"/>
    </location>
</feature>
<evidence type="ECO:0000259" key="2">
    <source>
        <dbReference type="Pfam" id="PF25298"/>
    </source>
</evidence>
<sequence length="301" mass="35015">MPLNRSPLQSKKMVSPSHHKSDPSIPTQIDNVSPEKNIASRSKRKRVNELDNDITDLKTELMAMLKSLQDEQVRNFTSINSKMEELINQNQELKASVEFISAKYDEFTKTIEQLEKDKKEDRNIIKSLEEKVEYLEKKMRSSCLEIKNIPLRPKETKEDLVNVVVKLGNIIKSPIQPSEIKEIYRVPSVKQHPIVVEFTTTMVKERVLRMTKQFNGEHQKEKLNTKHLQMSGIPIQQIYVSESLTSRSRRLFFLARDYAARNKIKFCWTSGGKVFLRRDEKLPLISIHSEQDLKDLHGAED</sequence>
<dbReference type="InterPro" id="IPR057251">
    <property type="entry name" value="FP_C"/>
</dbReference>
<reference evidence="3" key="1">
    <citation type="submission" date="2022-03" db="EMBL/GenBank/DDBJ databases">
        <authorList>
            <person name="Tunstrom K."/>
        </authorList>
    </citation>
    <scope>NUCLEOTIDE SEQUENCE</scope>
</reference>
<keyword evidence="4" id="KW-1185">Reference proteome</keyword>
<comment type="caution">
    <text evidence="3">The sequence shown here is derived from an EMBL/GenBank/DDBJ whole genome shotgun (WGS) entry which is preliminary data.</text>
</comment>
<evidence type="ECO:0000313" key="3">
    <source>
        <dbReference type="EMBL" id="CAH2094226.1"/>
    </source>
</evidence>
<dbReference type="Pfam" id="PF25298">
    <property type="entry name" value="Baculo_FP_2nd"/>
    <property type="match status" value="1"/>
</dbReference>
<protein>
    <recommendedName>
        <fullName evidence="2">FP protein C-terminal domain-containing protein</fullName>
    </recommendedName>
</protein>
<name>A0AAU9U579_EUPED</name>
<proteinExistence type="predicted"/>
<dbReference type="Proteomes" id="UP001153954">
    <property type="component" value="Unassembled WGS sequence"/>
</dbReference>
<evidence type="ECO:0000256" key="1">
    <source>
        <dbReference type="SAM" id="MobiDB-lite"/>
    </source>
</evidence>
<accession>A0AAU9U579</accession>
<gene>
    <name evidence="3" type="ORF">EEDITHA_LOCUS9811</name>
</gene>
<dbReference type="AlphaFoldDB" id="A0AAU9U579"/>